<feature type="transmembrane region" description="Helical" evidence="1">
    <location>
        <begin position="16"/>
        <end position="37"/>
    </location>
</feature>
<evidence type="ECO:0000313" key="2">
    <source>
        <dbReference type="EMBL" id="MCW1916344.1"/>
    </source>
</evidence>
<evidence type="ECO:0008006" key="4">
    <source>
        <dbReference type="Google" id="ProtNLM"/>
    </source>
</evidence>
<keyword evidence="3" id="KW-1185">Reference proteome</keyword>
<protein>
    <recommendedName>
        <fullName evidence="4">Arginine N-succinyltransferase</fullName>
    </recommendedName>
</protein>
<dbReference type="RefSeq" id="WP_264515917.1">
    <property type="nucleotide sequence ID" value="NZ_JAPDDR010000014.1"/>
</dbReference>
<comment type="caution">
    <text evidence="2">The sequence shown here is derived from an EMBL/GenBank/DDBJ whole genome shotgun (WGS) entry which is preliminary data.</text>
</comment>
<accession>A0ABT3G9Q8</accession>
<evidence type="ECO:0000256" key="1">
    <source>
        <dbReference type="SAM" id="Phobius"/>
    </source>
</evidence>
<sequence>MNEVPPAVPPRRKSCLVPALISVIVVLLVGIGVYLWINRPIKPVQLSAEEKQVVLHKVEAIQRGDYPQVEAPDAVPTPTPAEPTYEKGSREIILTEKELNGLLNEQTTLGDKLQFELATDAVHARLETDLDKDLPVVGGKRLKARARFFVKTENGVPSLVLDDLTVWGVSVPNDWLAQLKGKDLLGEILGGGKGGKVAGIEEMSVEPGKLKIKLKE</sequence>
<name>A0ABT3G9Q8_9BACT</name>
<reference evidence="2" key="1">
    <citation type="submission" date="2022-10" db="EMBL/GenBank/DDBJ databases">
        <title>Luteolibacter sp. GHJ8, whole genome shotgun sequencing project.</title>
        <authorList>
            <person name="Zhao G."/>
            <person name="Shen L."/>
        </authorList>
    </citation>
    <scope>NUCLEOTIDE SEQUENCE</scope>
    <source>
        <strain evidence="2">GHJ8</strain>
    </source>
</reference>
<keyword evidence="1" id="KW-1133">Transmembrane helix</keyword>
<dbReference type="Proteomes" id="UP001165653">
    <property type="component" value="Unassembled WGS sequence"/>
</dbReference>
<evidence type="ECO:0000313" key="3">
    <source>
        <dbReference type="Proteomes" id="UP001165653"/>
    </source>
</evidence>
<organism evidence="2 3">
    <name type="scientific">Luteolibacter rhizosphaerae</name>
    <dbReference type="NCBI Taxonomy" id="2989719"/>
    <lineage>
        <taxon>Bacteria</taxon>
        <taxon>Pseudomonadati</taxon>
        <taxon>Verrucomicrobiota</taxon>
        <taxon>Verrucomicrobiia</taxon>
        <taxon>Verrucomicrobiales</taxon>
        <taxon>Verrucomicrobiaceae</taxon>
        <taxon>Luteolibacter</taxon>
    </lineage>
</organism>
<keyword evidence="1" id="KW-0812">Transmembrane</keyword>
<keyword evidence="1" id="KW-0472">Membrane</keyword>
<dbReference type="EMBL" id="JAPDDR010000014">
    <property type="protein sequence ID" value="MCW1916344.1"/>
    <property type="molecule type" value="Genomic_DNA"/>
</dbReference>
<proteinExistence type="predicted"/>
<gene>
    <name evidence="2" type="ORF">OJ996_22335</name>
</gene>